<comment type="caution">
    <text evidence="11">The sequence shown here is derived from an EMBL/GenBank/DDBJ whole genome shotgun (WGS) entry which is preliminary data.</text>
</comment>
<dbReference type="InterPro" id="IPR011262">
    <property type="entry name" value="DNA-dir_RNA_pol_insert"/>
</dbReference>
<dbReference type="InterPro" id="IPR047197">
    <property type="entry name" value="THYN1-like_EVE"/>
</dbReference>
<feature type="region of interest" description="Disordered" evidence="9">
    <location>
        <begin position="1"/>
        <end position="72"/>
    </location>
</feature>
<gene>
    <name evidence="11" type="ORF">BZG36_03773</name>
</gene>
<dbReference type="InterPro" id="IPR049450">
    <property type="entry name" value="ACOT8-like_C"/>
</dbReference>
<evidence type="ECO:0000313" key="11">
    <source>
        <dbReference type="EMBL" id="OZJ03055.1"/>
    </source>
</evidence>
<dbReference type="InterPro" id="IPR036603">
    <property type="entry name" value="RBP11-like"/>
</dbReference>
<organism evidence="11 12">
    <name type="scientific">Bifiguratus adelaidae</name>
    <dbReference type="NCBI Taxonomy" id="1938954"/>
    <lineage>
        <taxon>Eukaryota</taxon>
        <taxon>Fungi</taxon>
        <taxon>Fungi incertae sedis</taxon>
        <taxon>Mucoromycota</taxon>
        <taxon>Mucoromycotina</taxon>
        <taxon>Endogonomycetes</taxon>
        <taxon>Endogonales</taxon>
        <taxon>Endogonales incertae sedis</taxon>
        <taxon>Bifiguratus</taxon>
    </lineage>
</organism>
<dbReference type="InterPro" id="IPR011263">
    <property type="entry name" value="DNA-dir_RNA_pol_RpoA/D/Rpb3"/>
</dbReference>
<dbReference type="CDD" id="cd07032">
    <property type="entry name" value="RNAP_I_II_AC40"/>
    <property type="match status" value="1"/>
</dbReference>
<name>A0A261XXF8_9FUNG</name>
<reference evidence="11 12" key="1">
    <citation type="journal article" date="2017" name="Mycologia">
        <title>Bifiguratus adelaidae, gen. et sp. nov., a new member of Mucoromycotina in endophytic and soil-dwelling habitats.</title>
        <authorList>
            <person name="Torres-Cruz T.J."/>
            <person name="Billingsley Tobias T.L."/>
            <person name="Almatruk M."/>
            <person name="Hesse C."/>
            <person name="Kuske C.R."/>
            <person name="Desiro A."/>
            <person name="Benucci G.M."/>
            <person name="Bonito G."/>
            <person name="Stajich J.E."/>
            <person name="Dunlap C."/>
            <person name="Arnold A.E."/>
            <person name="Porras-Alfaro A."/>
        </authorList>
    </citation>
    <scope>NUCLEOTIDE SEQUENCE [LARGE SCALE GENOMIC DNA]</scope>
    <source>
        <strain evidence="11 12">AZ0501</strain>
    </source>
</reference>
<accession>A0A261XXF8</accession>
<dbReference type="InterPro" id="IPR033901">
    <property type="entry name" value="RNAPI/III_AC40"/>
</dbReference>
<keyword evidence="6" id="KW-0804">Transcription</keyword>
<dbReference type="Gene3D" id="2.40.160.210">
    <property type="entry name" value="Acyl-CoA thioesterase, double hotdog domain"/>
    <property type="match status" value="1"/>
</dbReference>
<comment type="subcellular location">
    <subcellularLocation>
        <location evidence="1">Nucleus</location>
    </subcellularLocation>
</comment>
<dbReference type="InterPro" id="IPR036643">
    <property type="entry name" value="RNApol_insert_sf"/>
</dbReference>
<proteinExistence type="inferred from homology"/>
<dbReference type="Pfam" id="PF13622">
    <property type="entry name" value="4HBT_3"/>
    <property type="match status" value="1"/>
</dbReference>
<dbReference type="GO" id="GO:0046983">
    <property type="term" value="F:protein dimerization activity"/>
    <property type="evidence" value="ECO:0007669"/>
    <property type="project" value="InterPro"/>
</dbReference>
<dbReference type="Gene3D" id="3.30.1360.10">
    <property type="entry name" value="RNA polymerase, RBP11-like subunit"/>
    <property type="match status" value="1"/>
</dbReference>
<dbReference type="CDD" id="cd21133">
    <property type="entry name" value="EVE"/>
    <property type="match status" value="1"/>
</dbReference>
<evidence type="ECO:0000256" key="4">
    <source>
        <dbReference type="ARBA" id="ARBA00022478"/>
    </source>
</evidence>
<keyword evidence="5" id="KW-0597">Phosphoprotein</keyword>
<evidence type="ECO:0000256" key="8">
    <source>
        <dbReference type="ARBA" id="ARBA00025804"/>
    </source>
</evidence>
<dbReference type="PANTHER" id="PTHR11800">
    <property type="entry name" value="DNA-DIRECTED RNA POLYMERASE"/>
    <property type="match status" value="1"/>
</dbReference>
<dbReference type="EMBL" id="MVBO01000107">
    <property type="protein sequence ID" value="OZJ03055.1"/>
    <property type="molecule type" value="Genomic_DNA"/>
</dbReference>
<evidence type="ECO:0000256" key="6">
    <source>
        <dbReference type="ARBA" id="ARBA00023163"/>
    </source>
</evidence>
<dbReference type="OrthoDB" id="270173at2759"/>
<feature type="domain" description="DNA-directed RNA polymerase RpoA/D/Rpb3-type" evidence="10">
    <location>
        <begin position="690"/>
        <end position="970"/>
    </location>
</feature>
<evidence type="ECO:0000256" key="3">
    <source>
        <dbReference type="ARBA" id="ARBA00022083"/>
    </source>
</evidence>
<sequence>MVTRIRREQVSAVAEKDQKTNLWPDQKTSKRKASEPKQADKEVIAESIAEQKGAKREDASEESEQGSETQYWLMKAEPNSRIVKGKDVKFSIDDLAAMPNQTSQWDGVRSFEARNIMRDRMKLGDLVLFYHSNCKEPGIAGLAKVVRTGYPDYTATDPDHPYYDEKSNPDDPKWFMVDVQCVKKYPRFISLKEIQQYKDGPLKDMVLIRRGRLSVQPVSKDEFAFIENLAMQEEPAKTETRYEETPKKKRARKSDKFVRREKFVSKLEISLFHHMYLFDKAIENSLVGRQGDKALYAGHFDPTFKIGNVPNGGYTASVVANAVIQYTSGGKISQPDPIALNAFYLAKNEVGPYVIEVNDIKRSKGSNGYSLVKAVLKQVKNANEADAPICTKADDYDSSKYIPKLLVIMTMGKISSEKGPTFITKPTPVPDRSTLQQPKSFLGQAAGLSQFIDWFPDTSTFPKKANHGQGEPVLKHRIRWKDGKDVDLVSMPAFSDLFMPPPSLLGDEARGGQMWYPTMQMEVQFKAFPKGKEIIASFASRYIINGRAEIDGELWDEENRLGPKRLTYSIFGPHKEGENQIMRGESMSKWQIAGRLVIAYVMYEIFVLCIDFGNAVHRDNVEKIVTANVDETTHMDTEEERRRVIVGRDKVSEVSSSDFPGTYRGIDDSWNLEKFRSKFSATINRMSEREMEFDLVGIDASIANAFRRILIAEIPTVAIEKVFMFNNTSIIQDEVLAHRLGLIPIRAKPSELSYKDADEDPTDLNTIVLKLQIKCERNPEASKDETDQDKMYINHKVYSKDLLWVPQGDQGTRWANDPVGVVDDDILIAKLRPGQEIDCELHCEKGIGKDHAKWSPVGKSTASYRLLPEIKIKKPITDNLADKFAKCFPPGVIEVENVKGVKTAKVANPRKDTVSREVLRHPEFEDKVALTRIRDHFIFNIESTGQIKPQDLFAQSVATLAQKAHNIRQALGDLRDTLDEH</sequence>
<evidence type="ECO:0000256" key="9">
    <source>
        <dbReference type="SAM" id="MobiDB-lite"/>
    </source>
</evidence>
<dbReference type="SUPFAM" id="SSF56553">
    <property type="entry name" value="Insert subdomain of RNA polymerase alpha subunit"/>
    <property type="match status" value="1"/>
</dbReference>
<evidence type="ECO:0000256" key="1">
    <source>
        <dbReference type="ARBA" id="ARBA00004123"/>
    </source>
</evidence>
<dbReference type="Pfam" id="PF20789">
    <property type="entry name" value="4HBT_3C"/>
    <property type="match status" value="1"/>
</dbReference>
<feature type="compositionally biased region" description="Basic and acidic residues" evidence="9">
    <location>
        <begin position="1"/>
        <end position="19"/>
    </location>
</feature>
<dbReference type="GO" id="GO:0003677">
    <property type="term" value="F:DNA binding"/>
    <property type="evidence" value="ECO:0007669"/>
    <property type="project" value="InterPro"/>
</dbReference>
<dbReference type="GO" id="GO:0055029">
    <property type="term" value="C:nuclear DNA-directed RNA polymerase complex"/>
    <property type="evidence" value="ECO:0007669"/>
    <property type="project" value="UniProtKB-ARBA"/>
</dbReference>
<dbReference type="AlphaFoldDB" id="A0A261XXF8"/>
<keyword evidence="7" id="KW-0539">Nucleus</keyword>
<dbReference type="Pfam" id="PF01000">
    <property type="entry name" value="RNA_pol_A_bac"/>
    <property type="match status" value="1"/>
</dbReference>
<dbReference type="SUPFAM" id="SSF88697">
    <property type="entry name" value="PUA domain-like"/>
    <property type="match status" value="1"/>
</dbReference>
<dbReference type="GO" id="GO:0006351">
    <property type="term" value="P:DNA-templated transcription"/>
    <property type="evidence" value="ECO:0007669"/>
    <property type="project" value="InterPro"/>
</dbReference>
<dbReference type="GO" id="GO:0005736">
    <property type="term" value="C:RNA polymerase I complex"/>
    <property type="evidence" value="ECO:0007669"/>
    <property type="project" value="TreeGrafter"/>
</dbReference>
<dbReference type="Gene3D" id="3.10.590.10">
    <property type="entry name" value="ph1033 like domains"/>
    <property type="match status" value="1"/>
</dbReference>
<dbReference type="InterPro" id="IPR049449">
    <property type="entry name" value="TesB_ACOT8-like_N"/>
</dbReference>
<dbReference type="Pfam" id="PF01193">
    <property type="entry name" value="RNA_pol_L"/>
    <property type="match status" value="1"/>
</dbReference>
<dbReference type="InterPro" id="IPR001514">
    <property type="entry name" value="DNA-dir_RNA_pol_30-40kDasu_CS"/>
</dbReference>
<feature type="compositionally biased region" description="Basic and acidic residues" evidence="9">
    <location>
        <begin position="32"/>
        <end position="44"/>
    </location>
</feature>
<dbReference type="InterPro" id="IPR022842">
    <property type="entry name" value="RNAP_Rpo3/Rpb3/RPAC1"/>
</dbReference>
<evidence type="ECO:0000256" key="7">
    <source>
        <dbReference type="ARBA" id="ARBA00023242"/>
    </source>
</evidence>
<dbReference type="HAMAP" id="MF_00320">
    <property type="entry name" value="RNApol_arch_Rpo3"/>
    <property type="match status" value="1"/>
</dbReference>
<evidence type="ECO:0000313" key="12">
    <source>
        <dbReference type="Proteomes" id="UP000242875"/>
    </source>
</evidence>
<dbReference type="GO" id="GO:0003899">
    <property type="term" value="F:DNA-directed RNA polymerase activity"/>
    <property type="evidence" value="ECO:0007669"/>
    <property type="project" value="InterPro"/>
</dbReference>
<comment type="similarity">
    <text evidence="8">Belongs to the archaeal Rpo3/eukaryotic RPB3 RNA polymerase subunit family.</text>
</comment>
<dbReference type="FunFam" id="3.10.590.10:FF:000003">
    <property type="entry name" value="Thymocyte nuclear protein 1"/>
    <property type="match status" value="1"/>
</dbReference>
<dbReference type="InterPro" id="IPR002740">
    <property type="entry name" value="EVE_domain"/>
</dbReference>
<dbReference type="PROSITE" id="PS00446">
    <property type="entry name" value="RNA_POL_D_30KD"/>
    <property type="match status" value="1"/>
</dbReference>
<dbReference type="InterPro" id="IPR050518">
    <property type="entry name" value="Rpo3/RPB3_RNA_Pol_subunit"/>
</dbReference>
<protein>
    <recommendedName>
        <fullName evidence="3">DNA-directed RNA polymerases I and III subunit RPAC1</fullName>
    </recommendedName>
    <alternativeName>
        <fullName evidence="2">Thymocyte nuclear protein 1</fullName>
    </alternativeName>
</protein>
<dbReference type="Proteomes" id="UP000242875">
    <property type="component" value="Unassembled WGS sequence"/>
</dbReference>
<evidence type="ECO:0000259" key="10">
    <source>
        <dbReference type="SMART" id="SM00662"/>
    </source>
</evidence>
<dbReference type="InterPro" id="IPR015947">
    <property type="entry name" value="PUA-like_sf"/>
</dbReference>
<dbReference type="PANTHER" id="PTHR11800:SF13">
    <property type="entry name" value="DNA-DIRECTED RNA POLYMERASES I AND III SUBUNIT RPAC1"/>
    <property type="match status" value="1"/>
</dbReference>
<keyword evidence="4" id="KW-0240">DNA-directed RNA polymerase</keyword>
<keyword evidence="12" id="KW-1185">Reference proteome</keyword>
<dbReference type="SMART" id="SM00662">
    <property type="entry name" value="RPOLD"/>
    <property type="match status" value="1"/>
</dbReference>
<dbReference type="Gene3D" id="2.170.120.12">
    <property type="entry name" value="DNA-directed RNA polymerase, insert domain"/>
    <property type="match status" value="1"/>
</dbReference>
<dbReference type="FunFam" id="2.170.120.12:FF:000003">
    <property type="entry name" value="Dna-directed rna polymerases i and iii subunit"/>
    <property type="match status" value="1"/>
</dbReference>
<evidence type="ECO:0000256" key="5">
    <source>
        <dbReference type="ARBA" id="ARBA00022553"/>
    </source>
</evidence>
<dbReference type="GO" id="GO:0005666">
    <property type="term" value="C:RNA polymerase III complex"/>
    <property type="evidence" value="ECO:0007669"/>
    <property type="project" value="TreeGrafter"/>
</dbReference>
<evidence type="ECO:0000256" key="2">
    <source>
        <dbReference type="ARBA" id="ARBA00014654"/>
    </source>
</evidence>
<dbReference type="Pfam" id="PF01878">
    <property type="entry name" value="EVE"/>
    <property type="match status" value="1"/>
</dbReference>
<dbReference type="InterPro" id="IPR042171">
    <property type="entry name" value="Acyl-CoA_hotdog"/>
</dbReference>
<dbReference type="NCBIfam" id="NF001988">
    <property type="entry name" value="PRK00783.1"/>
    <property type="match status" value="1"/>
</dbReference>
<dbReference type="SUPFAM" id="SSF55257">
    <property type="entry name" value="RBP11-like subunits of RNA polymerase"/>
    <property type="match status" value="1"/>
</dbReference>